<accession>A0ABY8QU11</accession>
<evidence type="ECO:0000313" key="4">
    <source>
        <dbReference type="EMBL" id="WGW11911.1"/>
    </source>
</evidence>
<dbReference type="EMBL" id="CP090958">
    <property type="protein sequence ID" value="WGW11911.1"/>
    <property type="molecule type" value="Genomic_DNA"/>
</dbReference>
<dbReference type="Pfam" id="PF01494">
    <property type="entry name" value="FAD_binding_3"/>
    <property type="match status" value="1"/>
</dbReference>
<dbReference type="PANTHER" id="PTHR43004:SF3">
    <property type="entry name" value="P-HYDROXYBENZOATE HYDROXYLASE"/>
    <property type="match status" value="1"/>
</dbReference>
<dbReference type="InterPro" id="IPR002938">
    <property type="entry name" value="FAD-bd"/>
</dbReference>
<dbReference type="SUPFAM" id="SSF51905">
    <property type="entry name" value="FAD/NAD(P)-binding domain"/>
    <property type="match status" value="1"/>
</dbReference>
<feature type="domain" description="FAD-binding" evidence="3">
    <location>
        <begin position="5"/>
        <end position="336"/>
    </location>
</feature>
<dbReference type="InterPro" id="IPR036188">
    <property type="entry name" value="FAD/NAD-bd_sf"/>
</dbReference>
<proteinExistence type="predicted"/>
<gene>
    <name evidence="4" type="ORF">LWF01_17770</name>
</gene>
<dbReference type="Proteomes" id="UP001209083">
    <property type="component" value="Chromosome"/>
</dbReference>
<evidence type="ECO:0000256" key="2">
    <source>
        <dbReference type="ARBA" id="ARBA00022827"/>
    </source>
</evidence>
<dbReference type="PANTHER" id="PTHR43004">
    <property type="entry name" value="TRK SYSTEM POTASSIUM UPTAKE PROTEIN"/>
    <property type="match status" value="1"/>
</dbReference>
<reference evidence="4 5" key="1">
    <citation type="submission" date="2023-05" db="EMBL/GenBank/DDBJ databases">
        <title>Lithophilousrod everest ZFBP1038 complete genpme.</title>
        <authorList>
            <person name="Tian M."/>
        </authorList>
    </citation>
    <scope>NUCLEOTIDE SEQUENCE [LARGE SCALE GENOMIC DNA]</scope>
    <source>
        <strain evidence="4 5">ZFBP1038</strain>
    </source>
</reference>
<protein>
    <submittedName>
        <fullName evidence="4">4-hydroxybenzoate 3-monooxygenase</fullName>
    </submittedName>
</protein>
<keyword evidence="5" id="KW-1185">Reference proteome</keyword>
<evidence type="ECO:0000259" key="3">
    <source>
        <dbReference type="Pfam" id="PF01494"/>
    </source>
</evidence>
<evidence type="ECO:0000313" key="5">
    <source>
        <dbReference type="Proteomes" id="UP001209083"/>
    </source>
</evidence>
<dbReference type="Gene3D" id="3.50.50.60">
    <property type="entry name" value="FAD/NAD(P)-binding domain"/>
    <property type="match status" value="1"/>
</dbReference>
<name>A0ABY8QU11_9MICO</name>
<organism evidence="4 5">
    <name type="scientific">Saxibacter everestensis</name>
    <dbReference type="NCBI Taxonomy" id="2909229"/>
    <lineage>
        <taxon>Bacteria</taxon>
        <taxon>Bacillati</taxon>
        <taxon>Actinomycetota</taxon>
        <taxon>Actinomycetes</taxon>
        <taxon>Micrococcales</taxon>
        <taxon>Brevibacteriaceae</taxon>
        <taxon>Saxibacter</taxon>
    </lineage>
</organism>
<dbReference type="PRINTS" id="PR00420">
    <property type="entry name" value="RNGMNOXGNASE"/>
</dbReference>
<evidence type="ECO:0000256" key="1">
    <source>
        <dbReference type="ARBA" id="ARBA00022630"/>
    </source>
</evidence>
<keyword evidence="2" id="KW-0274">FAD</keyword>
<dbReference type="NCBIfam" id="NF006091">
    <property type="entry name" value="PRK08243.1"/>
    <property type="match status" value="1"/>
</dbReference>
<dbReference type="InterPro" id="IPR050641">
    <property type="entry name" value="RIFMO-like"/>
</dbReference>
<dbReference type="Gene3D" id="3.30.9.10">
    <property type="entry name" value="D-Amino Acid Oxidase, subunit A, domain 2"/>
    <property type="match status" value="1"/>
</dbReference>
<sequence length="391" mass="43867">MSIRTRIAIVGAGPAGLLLGRILDTHGIDYVIVERKSLEYTLGRIRAGILEQGSVELLERLGLGERLRREGLEHRGIYLQFAGERHHIDFEKLIGRTVTVYGQQEVVKDLSRAHQAAGTAIYYEAEDVALDGIESERPRVTFRCRGEDVLIEADYVVGTDGFHGVCRPSIPDLEVYDREYPFAWLGVLASVRPSTDELIYALHADGFAMHSMRSMEVSRLYLQVPPDENIDDWPDDRIWEALHRRLGVPGWTLDEGEITDKSITPMRSFVASTMQHGRLFLAGDAAHIVPPTGAKGLNSAIADVAMLGEAIAAGYRGNPEPMSSYSRRALSRQWKTQYFSRWMTAMLHRDDRGDSSEYDYLAQLGQLRYVVESEFAQCSLAEQYTGLPYGL</sequence>
<keyword evidence="1" id="KW-0285">Flavoprotein</keyword>
<dbReference type="RefSeq" id="WP_349638707.1">
    <property type="nucleotide sequence ID" value="NZ_CP090958.1"/>
</dbReference>
<dbReference type="SUPFAM" id="SSF54373">
    <property type="entry name" value="FAD-linked reductases, C-terminal domain"/>
    <property type="match status" value="1"/>
</dbReference>